<dbReference type="GeneID" id="134286176"/>
<evidence type="ECO:0000313" key="3">
    <source>
        <dbReference type="EnsemblMetazoa" id="AALFPA23_008782.P11984"/>
    </source>
</evidence>
<feature type="coiled-coil region" evidence="1">
    <location>
        <begin position="24"/>
        <end position="62"/>
    </location>
</feature>
<organism evidence="3 4">
    <name type="scientific">Aedes albopictus</name>
    <name type="common">Asian tiger mosquito</name>
    <name type="synonym">Stegomyia albopicta</name>
    <dbReference type="NCBI Taxonomy" id="7160"/>
    <lineage>
        <taxon>Eukaryota</taxon>
        <taxon>Metazoa</taxon>
        <taxon>Ecdysozoa</taxon>
        <taxon>Arthropoda</taxon>
        <taxon>Hexapoda</taxon>
        <taxon>Insecta</taxon>
        <taxon>Pterygota</taxon>
        <taxon>Neoptera</taxon>
        <taxon>Endopterygota</taxon>
        <taxon>Diptera</taxon>
        <taxon>Nematocera</taxon>
        <taxon>Culicoidea</taxon>
        <taxon>Culicidae</taxon>
        <taxon>Culicinae</taxon>
        <taxon>Aedini</taxon>
        <taxon>Aedes</taxon>
        <taxon>Stegomyia</taxon>
    </lineage>
</organism>
<name>A0ABM1YFZ2_AEDAL</name>
<protein>
    <submittedName>
        <fullName evidence="3">Uncharacterized protein</fullName>
    </submittedName>
</protein>
<keyword evidence="4" id="KW-1185">Reference proteome</keyword>
<reference evidence="3" key="2">
    <citation type="submission" date="2025-05" db="UniProtKB">
        <authorList>
            <consortium name="EnsemblMetazoa"/>
        </authorList>
    </citation>
    <scope>IDENTIFICATION</scope>
    <source>
        <strain evidence="3">Foshan</strain>
    </source>
</reference>
<proteinExistence type="predicted"/>
<reference evidence="4" key="1">
    <citation type="journal article" date="2015" name="Proc. Natl. Acad. Sci. U.S.A.">
        <title>Genome sequence of the Asian Tiger mosquito, Aedes albopictus, reveals insights into its biology, genetics, and evolution.</title>
        <authorList>
            <person name="Chen X.G."/>
            <person name="Jiang X."/>
            <person name="Gu J."/>
            <person name="Xu M."/>
            <person name="Wu Y."/>
            <person name="Deng Y."/>
            <person name="Zhang C."/>
            <person name="Bonizzoni M."/>
            <person name="Dermauw W."/>
            <person name="Vontas J."/>
            <person name="Armbruster P."/>
            <person name="Huang X."/>
            <person name="Yang Y."/>
            <person name="Zhang H."/>
            <person name="He W."/>
            <person name="Peng H."/>
            <person name="Liu Y."/>
            <person name="Wu K."/>
            <person name="Chen J."/>
            <person name="Lirakis M."/>
            <person name="Topalis P."/>
            <person name="Van Leeuwen T."/>
            <person name="Hall A.B."/>
            <person name="Jiang X."/>
            <person name="Thorpe C."/>
            <person name="Mueller R.L."/>
            <person name="Sun C."/>
            <person name="Waterhouse R.M."/>
            <person name="Yan G."/>
            <person name="Tu Z.J."/>
            <person name="Fang X."/>
            <person name="James A.A."/>
        </authorList>
    </citation>
    <scope>NUCLEOTIDE SEQUENCE [LARGE SCALE GENOMIC DNA]</scope>
    <source>
        <strain evidence="4">Foshan</strain>
    </source>
</reference>
<sequence length="356" mass="40904">MKSTFEIELSLLEEKSELWRKHNEEQSELRRKYYEEENRRIEEEYQRELVKIEEDFQRAAKRMKADFSAKMKAVLRQNSGCNVSEEAAVEPAPAGDKTQPNNDCTRPSNPNKADSSEQHSQTKPLSKKSTVPRSVINGEPEPTSHQRRGKMTKTVSADSPTADSYVSTRSLTSSIHRSNQISAKVPESQPECKTNPVQTMIFVYETSAEQFGLDQVACRVIYQPKMEQYFHHRRRRHRRRRRRHRRKEGNRHQLKTLLFDPGGYCVAAVERVSSTCSVFTTIRFDCSTVLPSRYSLMCRKALRKFDGHKMNMRTFGGLDCYLFHGGECCVQIVVRLVLGETGNTEARLRTTSAGAT</sequence>
<dbReference type="RefSeq" id="XP_062703738.1">
    <property type="nucleotide sequence ID" value="XM_062847754.1"/>
</dbReference>
<dbReference type="Proteomes" id="UP000069940">
    <property type="component" value="Unassembled WGS sequence"/>
</dbReference>
<accession>A0ABM1YFZ2</accession>
<dbReference type="EnsemblMetazoa" id="AALFPA23_008782.R11984">
    <property type="protein sequence ID" value="AALFPA23_008782.P11984"/>
    <property type="gene ID" value="AALFPA23_008782"/>
</dbReference>
<keyword evidence="1" id="KW-0175">Coiled coil</keyword>
<evidence type="ECO:0000313" key="4">
    <source>
        <dbReference type="Proteomes" id="UP000069940"/>
    </source>
</evidence>
<feature type="compositionally biased region" description="Polar residues" evidence="2">
    <location>
        <begin position="153"/>
        <end position="182"/>
    </location>
</feature>
<evidence type="ECO:0000256" key="1">
    <source>
        <dbReference type="SAM" id="Coils"/>
    </source>
</evidence>
<evidence type="ECO:0000256" key="2">
    <source>
        <dbReference type="SAM" id="MobiDB-lite"/>
    </source>
</evidence>
<feature type="region of interest" description="Disordered" evidence="2">
    <location>
        <begin position="76"/>
        <end position="192"/>
    </location>
</feature>
<feature type="compositionally biased region" description="Polar residues" evidence="2">
    <location>
        <begin position="98"/>
        <end position="132"/>
    </location>
</feature>
<feature type="compositionally biased region" description="Low complexity" evidence="2">
    <location>
        <begin position="85"/>
        <end position="94"/>
    </location>
</feature>